<proteinExistence type="predicted"/>
<organism evidence="1 2">
    <name type="scientific">Clavispora lusitaniae</name>
    <name type="common">Candida lusitaniae</name>
    <dbReference type="NCBI Taxonomy" id="36911"/>
    <lineage>
        <taxon>Eukaryota</taxon>
        <taxon>Fungi</taxon>
        <taxon>Dikarya</taxon>
        <taxon>Ascomycota</taxon>
        <taxon>Saccharomycotina</taxon>
        <taxon>Pichiomycetes</taxon>
        <taxon>Metschnikowiaceae</taxon>
        <taxon>Clavispora</taxon>
    </lineage>
</organism>
<gene>
    <name evidence="1" type="ORF">EJF14_20504</name>
</gene>
<dbReference type="Proteomes" id="UP000326582">
    <property type="component" value="Chromosome 2"/>
</dbReference>
<keyword evidence="2" id="KW-1185">Reference proteome</keyword>
<accession>A0ACD0WGD6</accession>
<evidence type="ECO:0000313" key="2">
    <source>
        <dbReference type="Proteomes" id="UP000326582"/>
    </source>
</evidence>
<evidence type="ECO:0000313" key="1">
    <source>
        <dbReference type="EMBL" id="QFZ26598.1"/>
    </source>
</evidence>
<dbReference type="EMBL" id="CP038485">
    <property type="protein sequence ID" value="QFZ26598.1"/>
    <property type="molecule type" value="Genomic_DNA"/>
</dbReference>
<protein>
    <submittedName>
        <fullName evidence="1">Trafficking protein particle complex subunit</fullName>
    </submittedName>
</protein>
<sequence length="178" mass="19717">MIIYSIYILNKAGGLIYQNDLNPGLSKLSANDYLVLAGTLHGVHAIATRLCPTGSNFTGEETNVNSSIISTGKSRLPNSNRSGLQTIETDHFSLYVFQTLTGIKFIIVTSPAPIKPTVSSGPGQSDLRKQYDIVSDYFRQFYTFYCDYVMKDPFYSLDMPIKSTMFDSKVKALAKDKA</sequence>
<reference evidence="2" key="1">
    <citation type="journal article" date="2019" name="MBio">
        <title>Comparative genomics for the elucidation of multidrug resistance (MDR) in Candida lusitaniae.</title>
        <authorList>
            <person name="Kannan A."/>
            <person name="Asner S.A."/>
            <person name="Trachsel E."/>
            <person name="Kelly S."/>
            <person name="Parker J."/>
            <person name="Sanglard D."/>
        </authorList>
    </citation>
    <scope>NUCLEOTIDE SEQUENCE [LARGE SCALE GENOMIC DNA]</scope>
    <source>
        <strain evidence="2">P1</strain>
    </source>
</reference>
<name>A0ACD0WGD6_CLALS</name>